<dbReference type="GO" id="GO:0005975">
    <property type="term" value="P:carbohydrate metabolic process"/>
    <property type="evidence" value="ECO:0007669"/>
    <property type="project" value="InterPro"/>
</dbReference>
<dbReference type="CDD" id="cd00161">
    <property type="entry name" value="beta-trefoil_Ricin-like"/>
    <property type="match status" value="1"/>
</dbReference>
<dbReference type="Pfam" id="PF20736">
    <property type="entry name" value="Glyco_hydro127M"/>
    <property type="match status" value="1"/>
</dbReference>
<dbReference type="SMART" id="SM00458">
    <property type="entry name" value="RICIN"/>
    <property type="match status" value="1"/>
</dbReference>
<keyword evidence="3" id="KW-1185">Reference proteome</keyword>
<dbReference type="STRING" id="1445510.YC6258_02744"/>
<proteinExistence type="predicted"/>
<dbReference type="InterPro" id="IPR049046">
    <property type="entry name" value="Beta-AFase-like_GH127_middle"/>
</dbReference>
<organism evidence="2 3">
    <name type="scientific">Gynuella sunshinyii YC6258</name>
    <dbReference type="NCBI Taxonomy" id="1445510"/>
    <lineage>
        <taxon>Bacteria</taxon>
        <taxon>Pseudomonadati</taxon>
        <taxon>Pseudomonadota</taxon>
        <taxon>Gammaproteobacteria</taxon>
        <taxon>Oceanospirillales</taxon>
        <taxon>Saccharospirillaceae</taxon>
        <taxon>Gynuella</taxon>
    </lineage>
</organism>
<dbReference type="InterPro" id="IPR012878">
    <property type="entry name" value="Beta-AFase-like_GH127_cat"/>
</dbReference>
<dbReference type="InterPro" id="IPR046544">
    <property type="entry name" value="GH146_SB_dom"/>
</dbReference>
<dbReference type="Pfam" id="PF07944">
    <property type="entry name" value="Beta-AFase-like_GH127_cat"/>
    <property type="match status" value="1"/>
</dbReference>
<dbReference type="PANTHER" id="PTHR31151">
    <property type="entry name" value="PROLINE-TRNA LIGASE (DUF1680)"/>
    <property type="match status" value="1"/>
</dbReference>
<dbReference type="InterPro" id="IPR000772">
    <property type="entry name" value="Ricin_B_lectin"/>
</dbReference>
<dbReference type="Gene3D" id="2.80.10.50">
    <property type="match status" value="3"/>
</dbReference>
<evidence type="ECO:0000259" key="1">
    <source>
        <dbReference type="SMART" id="SM00458"/>
    </source>
</evidence>
<dbReference type="PANTHER" id="PTHR31151:SF0">
    <property type="entry name" value="PROLINE-TRNA LIGASE (DUF1680)"/>
    <property type="match status" value="1"/>
</dbReference>
<dbReference type="InterPro" id="IPR035992">
    <property type="entry name" value="Ricin_B-like_lectins"/>
</dbReference>
<dbReference type="AlphaFoldDB" id="A0A0C5VJH5"/>
<sequence length="919" mass="102545">MTKNNTLMNGRYIIYSRFSGLAMDVEGKSSSNGANVWQWQYLGGSNQQFDIEHVGNNYYSIRAAHSGKSLDVYNFSKEPGGEIRQWDYWGGDNQLWSIESSGDGYFTIVSKLSGLALDLYQHSEVNGGDIRQWTPLNSSNQQWSLIPVVNRMPLEGGYTSIPINQVWLNSGPLKQAQDINILYLLRLDPERLLMPYRREAGIATSASSYPNWESEGLDGHIGGHYITALAISYAATGNEQILNRLNTMIDALEQVQNAHGDGYIGGIPGGRNHWNDLAGGNISVGGFGLNNMWVPWYNLHKVFAGLRDAHVYAGHPKALNMLIKLSDWAINLTAGLSDNQMQTMLLCEHGGMNEVLADVYALTNNSMYLDAARRFSHQSILNPLLNNTDDLTGKHANTQIPKVIGYERIGSLASDTSWVNASAFFWSTVVNERSVTIGGNSVAEHFHDKNNFDSMVTDIEGPENCNTYNMLKLSRALYRHAGELRYIDYYEQALFNQILSSQHSSHGGLVYFTPMRPDHFRVYSKHDECMWCCVGSGIENHGKYGEMIYAQNSDNFLVNLFVASDVSWKNGIHFRQDTNFPDGDTSTITVCGRGDFTMSIRYPEWVEAGTMTILLNGAPFNIAESPGQYIPIRRTWKDGDTVELRFPMRTTAKQLPDGLNYYSIMHGPIVLAAATNPYPDETLDFVAGSARMDHSPRKGLLAKLNESPVMIGYGSDFLNSITPVSGSPLTFTLSPSAYNKDSALTLKPFFRIHDSRYSVYFAQYTPQDWAVVEAELEEQAEAEAALEAITLDKLQPGQQQPESDHYIESQNSNTGIHLNRYWRDAKGFFSYQLDPKGVTSTTLRVTYFGNDSGRTFDILVNDTLLTTQKLTGGKGDVFFDVDYNIPSSMIGNGSLFRVKFQAHSGSTAGGVFYVRLIRN</sequence>
<dbReference type="EMBL" id="CP007142">
    <property type="protein sequence ID" value="AJQ94782.1"/>
    <property type="molecule type" value="Genomic_DNA"/>
</dbReference>
<dbReference type="SUPFAM" id="SSF50370">
    <property type="entry name" value="Ricin B-like lectins"/>
    <property type="match status" value="1"/>
</dbReference>
<dbReference type="RefSeq" id="WP_082070680.1">
    <property type="nucleotide sequence ID" value="NZ_CP007142.1"/>
</dbReference>
<reference evidence="2 3" key="1">
    <citation type="submission" date="2014-01" db="EMBL/GenBank/DDBJ databases">
        <title>Full genme sequencing of cellulolytic bacterium Gynuella sunshinyii YC6258T gen. nov., sp. nov.</title>
        <authorList>
            <person name="Khan H."/>
            <person name="Chung E.J."/>
            <person name="Chung Y.R."/>
        </authorList>
    </citation>
    <scope>NUCLEOTIDE SEQUENCE [LARGE SCALE GENOMIC DNA]</scope>
    <source>
        <strain evidence="2 3">YC6258</strain>
    </source>
</reference>
<name>A0A0C5VJH5_9GAMM</name>
<dbReference type="PATRIC" id="fig|1445510.3.peg.2702"/>
<dbReference type="Pfam" id="PF16375">
    <property type="entry name" value="DUF4986"/>
    <property type="match status" value="1"/>
</dbReference>
<dbReference type="InterPro" id="IPR008928">
    <property type="entry name" value="6-hairpin_glycosidase_sf"/>
</dbReference>
<protein>
    <recommendedName>
        <fullName evidence="1">Ricin B lectin domain-containing protein</fullName>
    </recommendedName>
</protein>
<dbReference type="InterPro" id="IPR032275">
    <property type="entry name" value="DUF4986"/>
</dbReference>
<accession>A0A0C5VJH5</accession>
<dbReference type="SUPFAM" id="SSF48208">
    <property type="entry name" value="Six-hairpin glycosidases"/>
    <property type="match status" value="1"/>
</dbReference>
<dbReference type="OrthoDB" id="7053703at2"/>
<dbReference type="Pfam" id="PF14200">
    <property type="entry name" value="RicinB_lectin_2"/>
    <property type="match status" value="2"/>
</dbReference>
<dbReference type="HOGENOM" id="CLU_008033_1_0_6"/>
<dbReference type="Pfam" id="PF20620">
    <property type="entry name" value="DUF6805"/>
    <property type="match status" value="1"/>
</dbReference>
<dbReference type="Proteomes" id="UP000032266">
    <property type="component" value="Chromosome"/>
</dbReference>
<evidence type="ECO:0000313" key="3">
    <source>
        <dbReference type="Proteomes" id="UP000032266"/>
    </source>
</evidence>
<evidence type="ECO:0000313" key="2">
    <source>
        <dbReference type="EMBL" id="AJQ94782.1"/>
    </source>
</evidence>
<gene>
    <name evidence="2" type="ORF">YC6258_02744</name>
</gene>
<dbReference type="PROSITE" id="PS50231">
    <property type="entry name" value="RICIN_B_LECTIN"/>
    <property type="match status" value="1"/>
</dbReference>
<dbReference type="KEGG" id="gsn:YC6258_02744"/>
<feature type="domain" description="Ricin B lectin" evidence="1">
    <location>
        <begin position="9"/>
        <end position="146"/>
    </location>
</feature>